<dbReference type="RefSeq" id="WP_133291869.1">
    <property type="nucleotide sequence ID" value="NZ_SMSJ01000071.1"/>
</dbReference>
<keyword evidence="9 14" id="KW-0540">Nuclease</keyword>
<evidence type="ECO:0000259" key="17">
    <source>
        <dbReference type="PROSITE" id="PS51975"/>
    </source>
</evidence>
<dbReference type="GO" id="GO:0043137">
    <property type="term" value="P:DNA replication, removal of RNA primer"/>
    <property type="evidence" value="ECO:0007669"/>
    <property type="project" value="TreeGrafter"/>
</dbReference>
<dbReference type="GO" id="GO:0003723">
    <property type="term" value="F:RNA binding"/>
    <property type="evidence" value="ECO:0007669"/>
    <property type="project" value="UniProtKB-UniRule"/>
</dbReference>
<evidence type="ECO:0000256" key="16">
    <source>
        <dbReference type="RuleBase" id="RU003515"/>
    </source>
</evidence>
<accession>A0A4V3A9K1</accession>
<evidence type="ECO:0000256" key="3">
    <source>
        <dbReference type="ARBA" id="ARBA00004065"/>
    </source>
</evidence>
<dbReference type="GO" id="GO:0005737">
    <property type="term" value="C:cytoplasm"/>
    <property type="evidence" value="ECO:0007669"/>
    <property type="project" value="UniProtKB-SubCell"/>
</dbReference>
<comment type="catalytic activity">
    <reaction evidence="1 14 15 16">
        <text>Endonucleolytic cleavage to 5'-phosphomonoester.</text>
        <dbReference type="EC" id="3.1.26.4"/>
    </reaction>
</comment>
<dbReference type="Proteomes" id="UP000295096">
    <property type="component" value="Unassembled WGS sequence"/>
</dbReference>
<evidence type="ECO:0000256" key="5">
    <source>
        <dbReference type="ARBA" id="ARBA00007383"/>
    </source>
</evidence>
<evidence type="ECO:0000256" key="11">
    <source>
        <dbReference type="ARBA" id="ARBA00022759"/>
    </source>
</evidence>
<dbReference type="InterPro" id="IPR036397">
    <property type="entry name" value="RNaseH_sf"/>
</dbReference>
<evidence type="ECO:0000256" key="9">
    <source>
        <dbReference type="ARBA" id="ARBA00022722"/>
    </source>
</evidence>
<keyword evidence="12 14" id="KW-0378">Hydrolase</keyword>
<dbReference type="EC" id="3.1.26.4" evidence="6 14"/>
<feature type="binding site" evidence="14 15">
    <location>
        <position position="18"/>
    </location>
    <ligand>
        <name>a divalent metal cation</name>
        <dbReference type="ChEBI" id="CHEBI:60240"/>
    </ligand>
</feature>
<keyword evidence="13 14" id="KW-0464">Manganese</keyword>
<evidence type="ECO:0000256" key="10">
    <source>
        <dbReference type="ARBA" id="ARBA00022723"/>
    </source>
</evidence>
<keyword evidence="10 14" id="KW-0479">Metal-binding</keyword>
<comment type="cofactor">
    <cofactor evidence="2">
        <name>Mg(2+)</name>
        <dbReference type="ChEBI" id="CHEBI:18420"/>
    </cofactor>
</comment>
<dbReference type="EMBL" id="SMSJ01000071">
    <property type="protein sequence ID" value="TDH59305.1"/>
    <property type="molecule type" value="Genomic_DNA"/>
</dbReference>
<dbReference type="PANTHER" id="PTHR10954">
    <property type="entry name" value="RIBONUCLEASE H2 SUBUNIT A"/>
    <property type="match status" value="1"/>
</dbReference>
<comment type="function">
    <text evidence="3 14 16">Endonuclease that specifically degrades the RNA of RNA-DNA hybrids.</text>
</comment>
<evidence type="ECO:0000256" key="14">
    <source>
        <dbReference type="HAMAP-Rule" id="MF_00052"/>
    </source>
</evidence>
<evidence type="ECO:0000313" key="19">
    <source>
        <dbReference type="Proteomes" id="UP000295096"/>
    </source>
</evidence>
<dbReference type="AlphaFoldDB" id="A0A4V3A9K1"/>
<comment type="cofactor">
    <cofactor evidence="14 15">
        <name>Mn(2+)</name>
        <dbReference type="ChEBI" id="CHEBI:29035"/>
    </cofactor>
    <cofactor evidence="14 15">
        <name>Mg(2+)</name>
        <dbReference type="ChEBI" id="CHEBI:18420"/>
    </cofactor>
    <text evidence="14 15">Manganese or magnesium. Binds 1 divalent metal ion per monomer in the absence of substrate. May bind a second metal ion after substrate binding.</text>
</comment>
<comment type="subcellular location">
    <subcellularLocation>
        <location evidence="4 14">Cytoplasm</location>
    </subcellularLocation>
</comment>
<evidence type="ECO:0000256" key="4">
    <source>
        <dbReference type="ARBA" id="ARBA00004496"/>
    </source>
</evidence>
<evidence type="ECO:0000256" key="15">
    <source>
        <dbReference type="PROSITE-ProRule" id="PRU01319"/>
    </source>
</evidence>
<dbReference type="HAMAP" id="MF_00052_B">
    <property type="entry name" value="RNase_HII_B"/>
    <property type="match status" value="1"/>
</dbReference>
<gene>
    <name evidence="14" type="primary">rnhB</name>
    <name evidence="18" type="ORF">E2C06_27945</name>
</gene>
<keyword evidence="8 14" id="KW-0963">Cytoplasm</keyword>
<evidence type="ECO:0000256" key="6">
    <source>
        <dbReference type="ARBA" id="ARBA00012180"/>
    </source>
</evidence>
<dbReference type="PANTHER" id="PTHR10954:SF18">
    <property type="entry name" value="RIBONUCLEASE HII"/>
    <property type="match status" value="1"/>
</dbReference>
<organism evidence="18 19">
    <name type="scientific">Dankookia rubra</name>
    <dbReference type="NCBI Taxonomy" id="1442381"/>
    <lineage>
        <taxon>Bacteria</taxon>
        <taxon>Pseudomonadati</taxon>
        <taxon>Pseudomonadota</taxon>
        <taxon>Alphaproteobacteria</taxon>
        <taxon>Acetobacterales</taxon>
        <taxon>Roseomonadaceae</taxon>
        <taxon>Dankookia</taxon>
    </lineage>
</organism>
<dbReference type="InterPro" id="IPR001352">
    <property type="entry name" value="RNase_HII/HIII"/>
</dbReference>
<comment type="similarity">
    <text evidence="5 14 16">Belongs to the RNase HII family.</text>
</comment>
<dbReference type="GO" id="GO:0032299">
    <property type="term" value="C:ribonuclease H2 complex"/>
    <property type="evidence" value="ECO:0007669"/>
    <property type="project" value="TreeGrafter"/>
</dbReference>
<dbReference type="PROSITE" id="PS51975">
    <property type="entry name" value="RNASE_H_2"/>
    <property type="match status" value="1"/>
</dbReference>
<dbReference type="NCBIfam" id="NF000595">
    <property type="entry name" value="PRK00015.1-3"/>
    <property type="match status" value="1"/>
</dbReference>
<keyword evidence="19" id="KW-1185">Reference proteome</keyword>
<dbReference type="GO" id="GO:0004523">
    <property type="term" value="F:RNA-DNA hybrid ribonuclease activity"/>
    <property type="evidence" value="ECO:0007669"/>
    <property type="project" value="UniProtKB-UniRule"/>
</dbReference>
<evidence type="ECO:0000256" key="13">
    <source>
        <dbReference type="ARBA" id="ARBA00023211"/>
    </source>
</evidence>
<evidence type="ECO:0000256" key="8">
    <source>
        <dbReference type="ARBA" id="ARBA00022490"/>
    </source>
</evidence>
<dbReference type="SUPFAM" id="SSF53098">
    <property type="entry name" value="Ribonuclease H-like"/>
    <property type="match status" value="1"/>
</dbReference>
<proteinExistence type="inferred from homology"/>
<dbReference type="InterPro" id="IPR012337">
    <property type="entry name" value="RNaseH-like_sf"/>
</dbReference>
<dbReference type="Gene3D" id="3.30.420.10">
    <property type="entry name" value="Ribonuclease H-like superfamily/Ribonuclease H"/>
    <property type="match status" value="1"/>
</dbReference>
<dbReference type="GO" id="GO:0030145">
    <property type="term" value="F:manganese ion binding"/>
    <property type="evidence" value="ECO:0007669"/>
    <property type="project" value="UniProtKB-UniRule"/>
</dbReference>
<dbReference type="InterPro" id="IPR024567">
    <property type="entry name" value="RNase_HII/HIII_dom"/>
</dbReference>
<evidence type="ECO:0000256" key="12">
    <source>
        <dbReference type="ARBA" id="ARBA00022801"/>
    </source>
</evidence>
<dbReference type="GO" id="GO:0006298">
    <property type="term" value="P:mismatch repair"/>
    <property type="evidence" value="ECO:0007669"/>
    <property type="project" value="TreeGrafter"/>
</dbReference>
<reference evidence="18 19" key="1">
    <citation type="journal article" date="2016" name="J. Microbiol.">
        <title>Dankookia rubra gen. nov., sp. nov., an alphaproteobacterium isolated from sediment of a shallow stream.</title>
        <authorList>
            <person name="Kim W.H."/>
            <person name="Kim D.H."/>
            <person name="Kang K."/>
            <person name="Ahn T.Y."/>
        </authorList>
    </citation>
    <scope>NUCLEOTIDE SEQUENCE [LARGE SCALE GENOMIC DNA]</scope>
    <source>
        <strain evidence="18 19">JCM30602</strain>
    </source>
</reference>
<dbReference type="CDD" id="cd07182">
    <property type="entry name" value="RNase_HII_bacteria_HII_like"/>
    <property type="match status" value="1"/>
</dbReference>
<dbReference type="OrthoDB" id="9803420at2"/>
<keyword evidence="11 14" id="KW-0255">Endonuclease</keyword>
<name>A0A4V3A9K1_9PROT</name>
<evidence type="ECO:0000313" key="18">
    <source>
        <dbReference type="EMBL" id="TDH59305.1"/>
    </source>
</evidence>
<protein>
    <recommendedName>
        <fullName evidence="7 14">Ribonuclease HII</fullName>
        <shortName evidence="14">RNase HII</shortName>
        <ecNumber evidence="6 14">3.1.26.4</ecNumber>
    </recommendedName>
</protein>
<feature type="binding site" evidence="14 15">
    <location>
        <position position="19"/>
    </location>
    <ligand>
        <name>a divalent metal cation</name>
        <dbReference type="ChEBI" id="CHEBI:60240"/>
    </ligand>
</feature>
<evidence type="ECO:0000256" key="7">
    <source>
        <dbReference type="ARBA" id="ARBA00019179"/>
    </source>
</evidence>
<comment type="caution">
    <text evidence="18">The sequence shown here is derived from an EMBL/GenBank/DDBJ whole genome shotgun (WGS) entry which is preliminary data.</text>
</comment>
<evidence type="ECO:0000256" key="2">
    <source>
        <dbReference type="ARBA" id="ARBA00001946"/>
    </source>
</evidence>
<feature type="binding site" evidence="14 15">
    <location>
        <position position="117"/>
    </location>
    <ligand>
        <name>a divalent metal cation</name>
        <dbReference type="ChEBI" id="CHEBI:60240"/>
    </ligand>
</feature>
<evidence type="ECO:0000256" key="1">
    <source>
        <dbReference type="ARBA" id="ARBA00000077"/>
    </source>
</evidence>
<dbReference type="InterPro" id="IPR022898">
    <property type="entry name" value="RNase_HII"/>
</dbReference>
<dbReference type="Pfam" id="PF01351">
    <property type="entry name" value="RNase_HII"/>
    <property type="match status" value="1"/>
</dbReference>
<feature type="domain" description="RNase H type-2" evidence="17">
    <location>
        <begin position="12"/>
        <end position="208"/>
    </location>
</feature>
<sequence>MPDFALEAAAGGRVAGVDEAGRGPLAGPVLAAAVVFPQGVPAALAGLLDDSKRLSAARREQAFAALAAAAAGGEAEYAIAAASAAEIGRLNILHASHLAMARAVARLPRPPDLALVDGNRAPPLPCRVRSVVGGDGLSLSIAAASILAKVTRDRAMARLDPRWPAYGFAGHAGYPTVRHRAALAEHGACPHHRRGFGPVDRALDRTAVATRR</sequence>